<dbReference type="EMBL" id="CM000780">
    <property type="protein sequence ID" value="AQK52645.1"/>
    <property type="molecule type" value="Genomic_DNA"/>
</dbReference>
<dbReference type="GO" id="GO:0004190">
    <property type="term" value="F:aspartic-type endopeptidase activity"/>
    <property type="evidence" value="ECO:0007669"/>
    <property type="project" value="InterPro"/>
</dbReference>
<dbReference type="Pfam" id="PF14541">
    <property type="entry name" value="TAXi_C"/>
    <property type="match status" value="1"/>
</dbReference>
<dbReference type="InterPro" id="IPR021109">
    <property type="entry name" value="Peptidase_aspartic_dom_sf"/>
</dbReference>
<name>A0A1D6Q204_MAIZE</name>
<dbReference type="GO" id="GO:0006508">
    <property type="term" value="P:proteolysis"/>
    <property type="evidence" value="ECO:0007669"/>
    <property type="project" value="UniProtKB-KW"/>
</dbReference>
<dbReference type="AlphaFoldDB" id="A0A1D6Q204"/>
<comment type="similarity">
    <text evidence="1">Belongs to the peptidase A1 family.</text>
</comment>
<sequence length="116" mass="12367">MLSQLAAACKVRKIFAHCLDTVRGGGIFAIGNVVQPPIVKTTPLVPNATHYNVNLQGISVGGATLQLPTSTFDSGDSKGTIIDSGTTLAYLPREVYRTLLTAVWELLHETNNLCAE</sequence>
<dbReference type="PROSITE" id="PS51767">
    <property type="entry name" value="PEPTIDASE_A1"/>
    <property type="match status" value="1"/>
</dbReference>
<keyword evidence="3" id="KW-0645">Protease</keyword>
<keyword evidence="3" id="KW-0378">Hydrolase</keyword>
<dbReference type="PANTHER" id="PTHR13683">
    <property type="entry name" value="ASPARTYL PROTEASES"/>
    <property type="match status" value="1"/>
</dbReference>
<dbReference type="EMBL" id="CM000780">
    <property type="protein sequence ID" value="AQK52643.1"/>
    <property type="molecule type" value="Genomic_DNA"/>
</dbReference>
<reference evidence="3" key="1">
    <citation type="submission" date="2015-12" db="EMBL/GenBank/DDBJ databases">
        <title>Update maize B73 reference genome by single molecule sequencing technologies.</title>
        <authorList>
            <consortium name="Maize Genome Sequencing Project"/>
            <person name="Ware D."/>
        </authorList>
    </citation>
    <scope>NUCLEOTIDE SEQUENCE</scope>
    <source>
        <tissue evidence="3">Seedling</tissue>
    </source>
</reference>
<protein>
    <submittedName>
        <fullName evidence="3">Eukaryotic aspartyl protease family protein</fullName>
    </submittedName>
</protein>
<dbReference type="InterPro" id="IPR032799">
    <property type="entry name" value="TAXi_C"/>
</dbReference>
<dbReference type="Gene3D" id="2.40.70.10">
    <property type="entry name" value="Acid Proteases"/>
    <property type="match status" value="1"/>
</dbReference>
<dbReference type="ExpressionAtlas" id="A0A1D6Q204">
    <property type="expression patterns" value="baseline and differential"/>
</dbReference>
<dbReference type="InterPro" id="IPR033121">
    <property type="entry name" value="PEPTIDASE_A1"/>
</dbReference>
<evidence type="ECO:0000259" key="2">
    <source>
        <dbReference type="PROSITE" id="PS51767"/>
    </source>
</evidence>
<evidence type="ECO:0000256" key="1">
    <source>
        <dbReference type="ARBA" id="ARBA00007447"/>
    </source>
</evidence>
<proteinExistence type="inferred from homology"/>
<gene>
    <name evidence="3" type="ORF">ZEAMMB73_Zm00001d050521</name>
</gene>
<dbReference type="PANTHER" id="PTHR13683:SF858">
    <property type="entry name" value="OS02G0473200 PROTEIN"/>
    <property type="match status" value="1"/>
</dbReference>
<dbReference type="InterPro" id="IPR001461">
    <property type="entry name" value="Aspartic_peptidase_A1"/>
</dbReference>
<dbReference type="SUPFAM" id="SSF50630">
    <property type="entry name" value="Acid proteases"/>
    <property type="match status" value="1"/>
</dbReference>
<organism evidence="3">
    <name type="scientific">Zea mays</name>
    <name type="common">Maize</name>
    <dbReference type="NCBI Taxonomy" id="4577"/>
    <lineage>
        <taxon>Eukaryota</taxon>
        <taxon>Viridiplantae</taxon>
        <taxon>Streptophyta</taxon>
        <taxon>Embryophyta</taxon>
        <taxon>Tracheophyta</taxon>
        <taxon>Spermatophyta</taxon>
        <taxon>Magnoliopsida</taxon>
        <taxon>Liliopsida</taxon>
        <taxon>Poales</taxon>
        <taxon>Poaceae</taxon>
        <taxon>PACMAD clade</taxon>
        <taxon>Panicoideae</taxon>
        <taxon>Andropogonodae</taxon>
        <taxon>Andropogoneae</taxon>
        <taxon>Tripsacinae</taxon>
        <taxon>Zea</taxon>
    </lineage>
</organism>
<accession>A0A1D6Q204</accession>
<evidence type="ECO:0000313" key="3">
    <source>
        <dbReference type="EMBL" id="AQK52643.1"/>
    </source>
</evidence>
<feature type="domain" description="Peptidase A1" evidence="2">
    <location>
        <begin position="1"/>
        <end position="116"/>
    </location>
</feature>